<comment type="caution">
    <text evidence="1">The sequence shown here is derived from an EMBL/GenBank/DDBJ whole genome shotgun (WGS) entry which is preliminary data.</text>
</comment>
<dbReference type="GO" id="GO:0008483">
    <property type="term" value="F:transaminase activity"/>
    <property type="evidence" value="ECO:0007669"/>
    <property type="project" value="UniProtKB-KW"/>
</dbReference>
<dbReference type="Pfam" id="PF01041">
    <property type="entry name" value="DegT_DnrJ_EryC1"/>
    <property type="match status" value="1"/>
</dbReference>
<name>A0A832SFX2_9EURY</name>
<dbReference type="Proteomes" id="UP000600774">
    <property type="component" value="Unassembled WGS sequence"/>
</dbReference>
<sequence length="64" mass="6927">MDIRVDEDSAAVNSETAALHIALLAHNIGKEAEGITSSFTFIVNSNSIIYTEKSGGKRTWTEKS</sequence>
<dbReference type="InterPro" id="IPR000653">
    <property type="entry name" value="DegT/StrS_aminotransferase"/>
</dbReference>
<evidence type="ECO:0000313" key="1">
    <source>
        <dbReference type="EMBL" id="HIH94966.1"/>
    </source>
</evidence>
<gene>
    <name evidence="1" type="ORF">HA338_13435</name>
</gene>
<reference evidence="1" key="1">
    <citation type="journal article" date="2020" name="bioRxiv">
        <title>A rank-normalized archaeal taxonomy based on genome phylogeny resolves widespread incomplete and uneven classifications.</title>
        <authorList>
            <person name="Rinke C."/>
            <person name="Chuvochina M."/>
            <person name="Mussig A.J."/>
            <person name="Chaumeil P.-A."/>
            <person name="Waite D.W."/>
            <person name="Whitman W.B."/>
            <person name="Parks D.H."/>
            <person name="Hugenholtz P."/>
        </authorList>
    </citation>
    <scope>NUCLEOTIDE SEQUENCE</scope>
    <source>
        <strain evidence="1">UBA8876</strain>
    </source>
</reference>
<dbReference type="Gene3D" id="3.40.640.10">
    <property type="entry name" value="Type I PLP-dependent aspartate aminotransferase-like (Major domain)"/>
    <property type="match status" value="1"/>
</dbReference>
<protein>
    <submittedName>
        <fullName evidence="1">DegT/DnrJ/EryC1/StrS aminotransferase family protein</fullName>
    </submittedName>
</protein>
<dbReference type="InterPro" id="IPR015421">
    <property type="entry name" value="PyrdxlP-dep_Trfase_major"/>
</dbReference>
<dbReference type="SUPFAM" id="SSF53383">
    <property type="entry name" value="PLP-dependent transferases"/>
    <property type="match status" value="1"/>
</dbReference>
<accession>A0A832SFX2</accession>
<dbReference type="InterPro" id="IPR015424">
    <property type="entry name" value="PyrdxlP-dep_Trfase"/>
</dbReference>
<keyword evidence="1" id="KW-0808">Transferase</keyword>
<organism evidence="1 2">
    <name type="scientific">Methanosarcina acetivorans</name>
    <dbReference type="NCBI Taxonomy" id="2214"/>
    <lineage>
        <taxon>Archaea</taxon>
        <taxon>Methanobacteriati</taxon>
        <taxon>Methanobacteriota</taxon>
        <taxon>Stenosarchaea group</taxon>
        <taxon>Methanomicrobia</taxon>
        <taxon>Methanosarcinales</taxon>
        <taxon>Methanosarcinaceae</taxon>
        <taxon>Methanosarcina</taxon>
    </lineage>
</organism>
<dbReference type="EMBL" id="DUJU01000151">
    <property type="protein sequence ID" value="HIH94966.1"/>
    <property type="molecule type" value="Genomic_DNA"/>
</dbReference>
<evidence type="ECO:0000313" key="2">
    <source>
        <dbReference type="Proteomes" id="UP000600774"/>
    </source>
</evidence>
<dbReference type="AlphaFoldDB" id="A0A832SFX2"/>
<keyword evidence="1" id="KW-0032">Aminotransferase</keyword>
<proteinExistence type="predicted"/>